<keyword evidence="2" id="KW-1185">Reference proteome</keyword>
<dbReference type="Proteomes" id="UP001150581">
    <property type="component" value="Unassembled WGS sequence"/>
</dbReference>
<name>A0ACC1IKQ9_9FUNG</name>
<evidence type="ECO:0000313" key="1">
    <source>
        <dbReference type="EMBL" id="KAJ1895130.1"/>
    </source>
</evidence>
<dbReference type="EMBL" id="JANBPG010000604">
    <property type="protein sequence ID" value="KAJ1895130.1"/>
    <property type="molecule type" value="Genomic_DNA"/>
</dbReference>
<accession>A0ACC1IKQ9</accession>
<evidence type="ECO:0000313" key="2">
    <source>
        <dbReference type="Proteomes" id="UP001150581"/>
    </source>
</evidence>
<proteinExistence type="predicted"/>
<protein>
    <submittedName>
        <fullName evidence="1">Uncharacterized protein</fullName>
    </submittedName>
</protein>
<organism evidence="1 2">
    <name type="scientific">Kickxella alabastrina</name>
    <dbReference type="NCBI Taxonomy" id="61397"/>
    <lineage>
        <taxon>Eukaryota</taxon>
        <taxon>Fungi</taxon>
        <taxon>Fungi incertae sedis</taxon>
        <taxon>Zoopagomycota</taxon>
        <taxon>Kickxellomycotina</taxon>
        <taxon>Kickxellomycetes</taxon>
        <taxon>Kickxellales</taxon>
        <taxon>Kickxellaceae</taxon>
        <taxon>Kickxella</taxon>
    </lineage>
</organism>
<gene>
    <name evidence="1" type="ORF">LPJ66_004776</name>
</gene>
<reference evidence="1" key="1">
    <citation type="submission" date="2022-07" db="EMBL/GenBank/DDBJ databases">
        <title>Phylogenomic reconstructions and comparative analyses of Kickxellomycotina fungi.</title>
        <authorList>
            <person name="Reynolds N.K."/>
            <person name="Stajich J.E."/>
            <person name="Barry K."/>
            <person name="Grigoriev I.V."/>
            <person name="Crous P."/>
            <person name="Smith M.E."/>
        </authorList>
    </citation>
    <scope>NUCLEOTIDE SEQUENCE</scope>
    <source>
        <strain evidence="1">Benny 63K</strain>
    </source>
</reference>
<comment type="caution">
    <text evidence="1">The sequence shown here is derived from an EMBL/GenBank/DDBJ whole genome shotgun (WGS) entry which is preliminary data.</text>
</comment>
<sequence>MMVVSMVWFVGDLQGNGHLPLANTPLTNCKAFGFWMRILMGACTICALTAFRAYGLYRVFFLNLPYHTVGLYLPFFIYYMIMLVYGIVAQVLKSSLTIEYFAPLDICNYKMEFKVSLFAFMWLSWVAIIGVFWKIRNIKSSFNEGREMMVTLPMYNCMFNRQEYLSRWILKLRKDGLQNEYDDDPNASGGHSHVLSASYNVRNNMLYSSTGGKGDSKGFQQIGDGCYQSKDNSNV</sequence>